<evidence type="ECO:0008006" key="3">
    <source>
        <dbReference type="Google" id="ProtNLM"/>
    </source>
</evidence>
<protein>
    <recommendedName>
        <fullName evidence="3">Histidine phosphatase family protein</fullName>
    </recommendedName>
</protein>
<evidence type="ECO:0000256" key="1">
    <source>
        <dbReference type="SAM" id="MobiDB-lite"/>
    </source>
</evidence>
<sequence length="236" mass="25561">MQLLKKRYLLALILLASAYVIPALAENPSQAGNSTPATQPATAPSAEEGTTSGTETIVFLRHGEKPPGGLGQLTPQGFNRAIALSKVLPEKFGKPDFIFAPDPADKVNDSGAGPYFYVRPLVTIEPTAIALGMQIQTPFGFRQITPLLDELTKPSYAKSLVFVAWEHVYEAKAVTMLVEKYGGNSADVPEWHGSDYDSLYIVRLTRTPGQPIKAVFTHEQEGLDHESKSMPAPAKP</sequence>
<proteinExistence type="predicted"/>
<reference evidence="2" key="1">
    <citation type="submission" date="2017-04" db="EMBL/GenBank/DDBJ databases">
        <title>Identification of novel phosphatase/phytase genes by screening of metagenomic libraries derived from soil samples.</title>
        <authorList>
            <person name="Castillo Villamizar G.A."/>
            <person name="Nacke H."/>
            <person name="Bohning M."/>
            <person name="Gullans E."/>
            <person name="Keiser K."/>
            <person name="Daniel R."/>
        </authorList>
    </citation>
    <scope>NUCLEOTIDE SEQUENCE</scope>
</reference>
<dbReference type="AlphaFoldDB" id="A0A3G1QTF6"/>
<organism evidence="2">
    <name type="scientific">uncultured organism</name>
    <dbReference type="NCBI Taxonomy" id="155900"/>
    <lineage>
        <taxon>unclassified sequences</taxon>
        <taxon>environmental samples</taxon>
    </lineage>
</organism>
<accession>A0A3G1QTF6</accession>
<evidence type="ECO:0000313" key="2">
    <source>
        <dbReference type="EMBL" id="AWN00225.1"/>
    </source>
</evidence>
<dbReference type="EMBL" id="KY931675">
    <property type="protein sequence ID" value="AWN00225.1"/>
    <property type="molecule type" value="Genomic_DNA"/>
</dbReference>
<name>A0A3G1QTF6_9ZZZZ</name>
<feature type="compositionally biased region" description="Low complexity" evidence="1">
    <location>
        <begin position="35"/>
        <end position="52"/>
    </location>
</feature>
<feature type="region of interest" description="Disordered" evidence="1">
    <location>
        <begin position="28"/>
        <end position="52"/>
    </location>
</feature>